<keyword evidence="3" id="KW-1003">Cell membrane</keyword>
<evidence type="ECO:0000256" key="7">
    <source>
        <dbReference type="ARBA" id="ARBA00022989"/>
    </source>
</evidence>
<dbReference type="SUPFAM" id="SSF54523">
    <property type="entry name" value="Pili subunits"/>
    <property type="match status" value="1"/>
</dbReference>
<dbReference type="GO" id="GO:0005886">
    <property type="term" value="C:plasma membrane"/>
    <property type="evidence" value="ECO:0007669"/>
    <property type="project" value="UniProtKB-SubCell"/>
</dbReference>
<dbReference type="KEGG" id="shd:SUTH_02915"/>
<accession>W0SH72</accession>
<dbReference type="STRING" id="1223802.SUTH_02915"/>
<evidence type="ECO:0000256" key="9">
    <source>
        <dbReference type="ARBA" id="ARBA00025772"/>
    </source>
</evidence>
<dbReference type="AlphaFoldDB" id="W0SH72"/>
<dbReference type="GO" id="GO:0015628">
    <property type="term" value="P:protein secretion by the type II secretion system"/>
    <property type="evidence" value="ECO:0007669"/>
    <property type="project" value="InterPro"/>
</dbReference>
<sequence>MSLVELAIGLVIIGSLLALAAPSYTAWIQNTKIRTTAEAILNGLQLARTEAVRRNAQIRFNLTDTLTATCVVSANGTNWIVSFDDPSGLCANGLLNEAQDAGDSAVSPAPRMIQVRPSSEGSTGVAVAADQSSIMFNGLGRVIPVPGAAININVSNPAAGTCATIGGGGGPVRCMRVAVSAGGQIRLCDPARANTDPVGC</sequence>
<evidence type="ECO:0000256" key="2">
    <source>
        <dbReference type="ARBA" id="ARBA00021549"/>
    </source>
</evidence>
<keyword evidence="6" id="KW-0812">Transmembrane</keyword>
<keyword evidence="5" id="KW-0997">Cell inner membrane</keyword>
<organism evidence="12 13">
    <name type="scientific">Sulfuritalea hydrogenivorans sk43H</name>
    <dbReference type="NCBI Taxonomy" id="1223802"/>
    <lineage>
        <taxon>Bacteria</taxon>
        <taxon>Pseudomonadati</taxon>
        <taxon>Pseudomonadota</taxon>
        <taxon>Betaproteobacteria</taxon>
        <taxon>Nitrosomonadales</taxon>
        <taxon>Sterolibacteriaceae</taxon>
        <taxon>Sulfuritalea</taxon>
    </lineage>
</organism>
<keyword evidence="13" id="KW-1185">Reference proteome</keyword>
<evidence type="ECO:0000256" key="1">
    <source>
        <dbReference type="ARBA" id="ARBA00004377"/>
    </source>
</evidence>
<dbReference type="Gene3D" id="3.55.40.10">
    <property type="entry name" value="minor pseudopilin epsh domain"/>
    <property type="match status" value="1"/>
</dbReference>
<dbReference type="InterPro" id="IPR045584">
    <property type="entry name" value="Pilin-like"/>
</dbReference>
<evidence type="ECO:0000256" key="3">
    <source>
        <dbReference type="ARBA" id="ARBA00022475"/>
    </source>
</evidence>
<dbReference type="GO" id="GO:0015627">
    <property type="term" value="C:type II protein secretion system complex"/>
    <property type="evidence" value="ECO:0007669"/>
    <property type="project" value="InterPro"/>
</dbReference>
<evidence type="ECO:0000313" key="13">
    <source>
        <dbReference type="Proteomes" id="UP000031637"/>
    </source>
</evidence>
<evidence type="ECO:0000256" key="8">
    <source>
        <dbReference type="ARBA" id="ARBA00023136"/>
    </source>
</evidence>
<evidence type="ECO:0000313" key="12">
    <source>
        <dbReference type="EMBL" id="BAO30694.1"/>
    </source>
</evidence>
<comment type="similarity">
    <text evidence="9">Belongs to the GSP H family.</text>
</comment>
<evidence type="ECO:0000256" key="4">
    <source>
        <dbReference type="ARBA" id="ARBA00022481"/>
    </source>
</evidence>
<comment type="subcellular location">
    <subcellularLocation>
        <location evidence="1">Cell inner membrane</location>
        <topology evidence="1">Single-pass membrane protein</topology>
    </subcellularLocation>
</comment>
<dbReference type="InterPro" id="IPR022346">
    <property type="entry name" value="T2SS_GspH"/>
</dbReference>
<proteinExistence type="inferred from homology"/>
<evidence type="ECO:0000256" key="6">
    <source>
        <dbReference type="ARBA" id="ARBA00022692"/>
    </source>
</evidence>
<feature type="domain" description="General secretion pathway GspH" evidence="11">
    <location>
        <begin position="36"/>
        <end position="183"/>
    </location>
</feature>
<dbReference type="Proteomes" id="UP000031637">
    <property type="component" value="Chromosome"/>
</dbReference>
<name>W0SH72_9PROT</name>
<dbReference type="HOGENOM" id="CLU_084761_5_0_4"/>
<dbReference type="Pfam" id="PF12019">
    <property type="entry name" value="GspH"/>
    <property type="match status" value="1"/>
</dbReference>
<evidence type="ECO:0000256" key="5">
    <source>
        <dbReference type="ARBA" id="ARBA00022519"/>
    </source>
</evidence>
<dbReference type="EMBL" id="AP012547">
    <property type="protein sequence ID" value="BAO30694.1"/>
    <property type="molecule type" value="Genomic_DNA"/>
</dbReference>
<reference evidence="12 13" key="1">
    <citation type="journal article" date="2014" name="Syst. Appl. Microbiol.">
        <title>Complete genomes of freshwater sulfur oxidizers Sulfuricella denitrificans skB26 and Sulfuritalea hydrogenivorans sk43H: genetic insights into the sulfur oxidation pathway of betaproteobacteria.</title>
        <authorList>
            <person name="Watanabe T."/>
            <person name="Kojima H."/>
            <person name="Fukui M."/>
        </authorList>
    </citation>
    <scope>NUCLEOTIDE SEQUENCE [LARGE SCALE GENOMIC DNA]</scope>
    <source>
        <strain evidence="12">DSM22779</strain>
    </source>
</reference>
<gene>
    <name evidence="12" type="ORF">SUTH_02915</name>
</gene>
<keyword evidence="8" id="KW-0472">Membrane</keyword>
<keyword evidence="4" id="KW-0488">Methylation</keyword>
<evidence type="ECO:0000259" key="11">
    <source>
        <dbReference type="Pfam" id="PF12019"/>
    </source>
</evidence>
<evidence type="ECO:0000256" key="10">
    <source>
        <dbReference type="ARBA" id="ARBA00030775"/>
    </source>
</evidence>
<keyword evidence="7" id="KW-1133">Transmembrane helix</keyword>
<protein>
    <recommendedName>
        <fullName evidence="2">Type II secretion system protein H</fullName>
    </recommendedName>
    <alternativeName>
        <fullName evidence="10">General secretion pathway protein H</fullName>
    </alternativeName>
</protein>